<gene>
    <name evidence="1" type="ORF">KP79_PYT11871</name>
</gene>
<proteinExistence type="predicted"/>
<evidence type="ECO:0000313" key="1">
    <source>
        <dbReference type="EMBL" id="OWF41543.1"/>
    </source>
</evidence>
<reference evidence="1 2" key="1">
    <citation type="journal article" date="2017" name="Nat. Ecol. Evol.">
        <title>Scallop genome provides insights into evolution of bilaterian karyotype and development.</title>
        <authorList>
            <person name="Wang S."/>
            <person name="Zhang J."/>
            <person name="Jiao W."/>
            <person name="Li J."/>
            <person name="Xun X."/>
            <person name="Sun Y."/>
            <person name="Guo X."/>
            <person name="Huan P."/>
            <person name="Dong B."/>
            <person name="Zhang L."/>
            <person name="Hu X."/>
            <person name="Sun X."/>
            <person name="Wang J."/>
            <person name="Zhao C."/>
            <person name="Wang Y."/>
            <person name="Wang D."/>
            <person name="Huang X."/>
            <person name="Wang R."/>
            <person name="Lv J."/>
            <person name="Li Y."/>
            <person name="Zhang Z."/>
            <person name="Liu B."/>
            <person name="Lu W."/>
            <person name="Hui Y."/>
            <person name="Liang J."/>
            <person name="Zhou Z."/>
            <person name="Hou R."/>
            <person name="Li X."/>
            <person name="Liu Y."/>
            <person name="Li H."/>
            <person name="Ning X."/>
            <person name="Lin Y."/>
            <person name="Zhao L."/>
            <person name="Xing Q."/>
            <person name="Dou J."/>
            <person name="Li Y."/>
            <person name="Mao J."/>
            <person name="Guo H."/>
            <person name="Dou H."/>
            <person name="Li T."/>
            <person name="Mu C."/>
            <person name="Jiang W."/>
            <person name="Fu Q."/>
            <person name="Fu X."/>
            <person name="Miao Y."/>
            <person name="Liu J."/>
            <person name="Yu Q."/>
            <person name="Li R."/>
            <person name="Liao H."/>
            <person name="Li X."/>
            <person name="Kong Y."/>
            <person name="Jiang Z."/>
            <person name="Chourrout D."/>
            <person name="Li R."/>
            <person name="Bao Z."/>
        </authorList>
    </citation>
    <scope>NUCLEOTIDE SEQUENCE [LARGE SCALE GENOMIC DNA]</scope>
    <source>
        <strain evidence="1 2">PY_sf001</strain>
    </source>
</reference>
<organism evidence="1 2">
    <name type="scientific">Mizuhopecten yessoensis</name>
    <name type="common">Japanese scallop</name>
    <name type="synonym">Patinopecten yessoensis</name>
    <dbReference type="NCBI Taxonomy" id="6573"/>
    <lineage>
        <taxon>Eukaryota</taxon>
        <taxon>Metazoa</taxon>
        <taxon>Spiralia</taxon>
        <taxon>Lophotrochozoa</taxon>
        <taxon>Mollusca</taxon>
        <taxon>Bivalvia</taxon>
        <taxon>Autobranchia</taxon>
        <taxon>Pteriomorphia</taxon>
        <taxon>Pectinida</taxon>
        <taxon>Pectinoidea</taxon>
        <taxon>Pectinidae</taxon>
        <taxon>Mizuhopecten</taxon>
    </lineage>
</organism>
<dbReference type="AlphaFoldDB" id="A0A210PYJ2"/>
<accession>A0A210PYJ2</accession>
<dbReference type="EMBL" id="NEDP02005383">
    <property type="protein sequence ID" value="OWF41543.1"/>
    <property type="molecule type" value="Genomic_DNA"/>
</dbReference>
<keyword evidence="2" id="KW-1185">Reference proteome</keyword>
<sequence length="220" mass="25204">MTKDAFLDELNVHAKREAPPVNNACVPDIYNKLDADAIEKTRVVNALLDKRLMVQEKVLTKYKHQAEVFYKRQKERVSQELRKVQRKLPSMADFHPSVQTSTRIKKLRMVQSHVHTPVGFTTTPREIKGIPAEKDNRPFCGRFFSHHLPTKAKWYKDIPKPSRSMYRHFGLPPHAMNRRVVLLMSRGFSASDNCLAAGLVPPIIADDKEAMSDNDDAMTI</sequence>
<comment type="caution">
    <text evidence="1">The sequence shown here is derived from an EMBL/GenBank/DDBJ whole genome shotgun (WGS) entry which is preliminary data.</text>
</comment>
<dbReference type="OrthoDB" id="6062160at2759"/>
<protein>
    <submittedName>
        <fullName evidence="1">Uncharacterized protein</fullName>
    </submittedName>
</protein>
<evidence type="ECO:0000313" key="2">
    <source>
        <dbReference type="Proteomes" id="UP000242188"/>
    </source>
</evidence>
<dbReference type="Proteomes" id="UP000242188">
    <property type="component" value="Unassembled WGS sequence"/>
</dbReference>
<name>A0A210PYJ2_MIZYE</name>